<feature type="transmembrane region" description="Helical" evidence="9">
    <location>
        <begin position="140"/>
        <end position="158"/>
    </location>
</feature>
<evidence type="ECO:0000256" key="9">
    <source>
        <dbReference type="SAM" id="Phobius"/>
    </source>
</evidence>
<keyword evidence="3" id="KW-1003">Cell membrane</keyword>
<accession>A0ABQ3TSF2</accession>
<feature type="transmembrane region" description="Helical" evidence="9">
    <location>
        <begin position="240"/>
        <end position="259"/>
    </location>
</feature>
<comment type="subcellular location">
    <subcellularLocation>
        <location evidence="1">Cell membrane</location>
        <topology evidence="1">Multi-pass membrane protein</topology>
    </subcellularLocation>
</comment>
<keyword evidence="5" id="KW-0769">Symport</keyword>
<keyword evidence="6 9" id="KW-1133">Transmembrane helix</keyword>
<feature type="region of interest" description="Disordered" evidence="8">
    <location>
        <begin position="1"/>
        <end position="66"/>
    </location>
</feature>
<feature type="transmembrane region" description="Helical" evidence="9">
    <location>
        <begin position="105"/>
        <end position="128"/>
    </location>
</feature>
<evidence type="ECO:0000313" key="11">
    <source>
        <dbReference type="EMBL" id="GHJ26268.1"/>
    </source>
</evidence>
<evidence type="ECO:0000256" key="6">
    <source>
        <dbReference type="ARBA" id="ARBA00022989"/>
    </source>
</evidence>
<sequence>MTVVRAPGAMNRSRPRGNADAHHPSAITSRPQDRSDPEGSMASVPTSVNTTGTTAAGPDRPAPGPRKAALAAAAGTAIEYYEFGVYGYLAVVLGPHFFPGDDPTAALLATLAVFGSAFLMRPLGGVLLGRLGDRVGRKPVLILTVVGMGTATMAVGLLPTADTVGVAAPCALLVVRLAQGFFAGGEVTGSATYLAEAAPPGRRGFFGAFTPVGVALGGGAAALVAGVVSTMLSERQLEAYGWRIPFLLSFPLILVALAARRHLADSEAFLEKKRERATAKAPLREVLTRHRGPVLKVTLLATGSNCGYWVGLIFMNIYLTSNLGYPKSSTFWIMGGIGLFVACLMPLFGALSDRLGRKKVITLGFAGYGILVVPAMLVMGLGNFPLAILAMVVLAVPMPIVQSVTYPTYAELFPTEVRYTGLSFSFNIGTILGGGLSPYLATWLIDGTGNLLAPGFLLMGAVVIALLTLRTVQESSREALA</sequence>
<keyword evidence="2" id="KW-0813">Transport</keyword>
<evidence type="ECO:0000256" key="2">
    <source>
        <dbReference type="ARBA" id="ARBA00022448"/>
    </source>
</evidence>
<feature type="transmembrane region" description="Helical" evidence="9">
    <location>
        <begin position="331"/>
        <end position="348"/>
    </location>
</feature>
<reference evidence="11" key="1">
    <citation type="submission" date="2024-05" db="EMBL/GenBank/DDBJ databases">
        <title>Whole genome shotgun sequence of Streptomyces hygroscopicus NBRC 113678.</title>
        <authorList>
            <person name="Komaki H."/>
            <person name="Tamura T."/>
        </authorList>
    </citation>
    <scope>NUCLEOTIDE SEQUENCE</scope>
    <source>
        <strain evidence="11">N11-34</strain>
    </source>
</reference>
<proteinExistence type="predicted"/>
<evidence type="ECO:0000256" key="5">
    <source>
        <dbReference type="ARBA" id="ARBA00022847"/>
    </source>
</evidence>
<dbReference type="SUPFAM" id="SSF103473">
    <property type="entry name" value="MFS general substrate transporter"/>
    <property type="match status" value="1"/>
</dbReference>
<dbReference type="Pfam" id="PF07690">
    <property type="entry name" value="MFS_1"/>
    <property type="match status" value="1"/>
</dbReference>
<dbReference type="Gene3D" id="1.20.1250.20">
    <property type="entry name" value="MFS general substrate transporter like domains"/>
    <property type="match status" value="2"/>
</dbReference>
<feature type="transmembrane region" description="Helical" evidence="9">
    <location>
        <begin position="205"/>
        <end position="228"/>
    </location>
</feature>
<dbReference type="PROSITE" id="PS50850">
    <property type="entry name" value="MFS"/>
    <property type="match status" value="1"/>
</dbReference>
<dbReference type="Proteomes" id="UP001054854">
    <property type="component" value="Unassembled WGS sequence"/>
</dbReference>
<feature type="transmembrane region" description="Helical" evidence="9">
    <location>
        <begin position="297"/>
        <end position="319"/>
    </location>
</feature>
<dbReference type="InterPro" id="IPR020846">
    <property type="entry name" value="MFS_dom"/>
</dbReference>
<gene>
    <name evidence="11" type="ORF">TPA0910_07010</name>
</gene>
<comment type="caution">
    <text evidence="11">The sequence shown here is derived from an EMBL/GenBank/DDBJ whole genome shotgun (WGS) entry which is preliminary data.</text>
</comment>
<feature type="domain" description="Major facilitator superfamily (MFS) profile" evidence="10">
    <location>
        <begin position="68"/>
        <end position="472"/>
    </location>
</feature>
<feature type="transmembrane region" description="Helical" evidence="9">
    <location>
        <begin position="164"/>
        <end position="184"/>
    </location>
</feature>
<dbReference type="PANTHER" id="PTHR43528:SF1">
    <property type="entry name" value="ALPHA-KETOGLUTARATE PERMEASE"/>
    <property type="match status" value="1"/>
</dbReference>
<protein>
    <submittedName>
        <fullName evidence="11">MFS transporter</fullName>
    </submittedName>
</protein>
<keyword evidence="7 9" id="KW-0472">Membrane</keyword>
<dbReference type="InterPro" id="IPR011701">
    <property type="entry name" value="MFS"/>
</dbReference>
<evidence type="ECO:0000256" key="4">
    <source>
        <dbReference type="ARBA" id="ARBA00022692"/>
    </source>
</evidence>
<organism evidence="11 12">
    <name type="scientific">Streptomyces hygroscopicus</name>
    <dbReference type="NCBI Taxonomy" id="1912"/>
    <lineage>
        <taxon>Bacteria</taxon>
        <taxon>Bacillati</taxon>
        <taxon>Actinomycetota</taxon>
        <taxon>Actinomycetes</taxon>
        <taxon>Kitasatosporales</taxon>
        <taxon>Streptomycetaceae</taxon>
        <taxon>Streptomyces</taxon>
        <taxon>Streptomyces violaceusniger group</taxon>
    </lineage>
</organism>
<feature type="transmembrane region" description="Helical" evidence="9">
    <location>
        <begin position="421"/>
        <end position="445"/>
    </location>
</feature>
<evidence type="ECO:0000259" key="10">
    <source>
        <dbReference type="PROSITE" id="PS50850"/>
    </source>
</evidence>
<feature type="transmembrane region" description="Helical" evidence="9">
    <location>
        <begin position="387"/>
        <end position="409"/>
    </location>
</feature>
<keyword evidence="4 9" id="KW-0812">Transmembrane</keyword>
<evidence type="ECO:0000256" key="1">
    <source>
        <dbReference type="ARBA" id="ARBA00004651"/>
    </source>
</evidence>
<evidence type="ECO:0000256" key="3">
    <source>
        <dbReference type="ARBA" id="ARBA00022475"/>
    </source>
</evidence>
<dbReference type="InterPro" id="IPR036259">
    <property type="entry name" value="MFS_trans_sf"/>
</dbReference>
<evidence type="ECO:0000313" key="12">
    <source>
        <dbReference type="Proteomes" id="UP001054854"/>
    </source>
</evidence>
<dbReference type="EMBL" id="BNEK01000002">
    <property type="protein sequence ID" value="GHJ26268.1"/>
    <property type="molecule type" value="Genomic_DNA"/>
</dbReference>
<feature type="transmembrane region" description="Helical" evidence="9">
    <location>
        <begin position="451"/>
        <end position="469"/>
    </location>
</feature>
<evidence type="ECO:0000256" key="8">
    <source>
        <dbReference type="SAM" id="MobiDB-lite"/>
    </source>
</evidence>
<keyword evidence="12" id="KW-1185">Reference proteome</keyword>
<evidence type="ECO:0000256" key="7">
    <source>
        <dbReference type="ARBA" id="ARBA00023136"/>
    </source>
</evidence>
<name>A0ABQ3TSF2_STRHY</name>
<dbReference type="PANTHER" id="PTHR43528">
    <property type="entry name" value="ALPHA-KETOGLUTARATE PERMEASE"/>
    <property type="match status" value="1"/>
</dbReference>
<dbReference type="InterPro" id="IPR051084">
    <property type="entry name" value="H+-coupled_symporters"/>
</dbReference>
<feature type="compositionally biased region" description="Low complexity" evidence="8">
    <location>
        <begin position="50"/>
        <end position="66"/>
    </location>
</feature>
<feature type="transmembrane region" description="Helical" evidence="9">
    <location>
        <begin position="360"/>
        <end position="381"/>
    </location>
</feature>